<sequence>MPPPETCREAFPGSQTPRISYGLSFPQACGKHVRDTFNSSRVYIIASKTLSTSTDALQRLESELVGKVVGKRIGMTPHTLWSECLEVAKEVRSLDADLIITLGAGSLTDAAKIVSLALANGASTVLDLDGLHSGHDWASDRTGINTAMIPIISIPTTLSGGEYQKLAGGTKDSTQQKHGFNHGTVGPSLVILDAQLTTTTPDQFWLSTGVRAIDHCVETLCSMTAHDVSIDEAAADGLRQLVPGLLRCKKDKGDLEARHLCQLGVIKAMTAVRGGVELGASHGIGHQLGPLGVGHGETSCILLPAVCKYNFKVNEERQRKVMDILWQQTEVKAVLLQQGPTPITADLGDLLDCIISQLGMPRSLKAVGVGEDKLDLLATNSLNDKWCHTNPIPLETKGQVLEILSAAIG</sequence>
<dbReference type="Proteomes" id="UP000316270">
    <property type="component" value="Chromosome 4"/>
</dbReference>
<evidence type="ECO:0000259" key="3">
    <source>
        <dbReference type="Pfam" id="PF25137"/>
    </source>
</evidence>
<organism evidence="4 5">
    <name type="scientific">Venturia effusa</name>
    <dbReference type="NCBI Taxonomy" id="50376"/>
    <lineage>
        <taxon>Eukaryota</taxon>
        <taxon>Fungi</taxon>
        <taxon>Dikarya</taxon>
        <taxon>Ascomycota</taxon>
        <taxon>Pezizomycotina</taxon>
        <taxon>Dothideomycetes</taxon>
        <taxon>Pleosporomycetidae</taxon>
        <taxon>Venturiales</taxon>
        <taxon>Venturiaceae</taxon>
        <taxon>Venturia</taxon>
    </lineage>
</organism>
<dbReference type="InterPro" id="IPR001670">
    <property type="entry name" value="ADH_Fe/GldA"/>
</dbReference>
<dbReference type="CDD" id="cd08192">
    <property type="entry name" value="MAR-like"/>
    <property type="match status" value="1"/>
</dbReference>
<keyword evidence="5" id="KW-1185">Reference proteome</keyword>
<proteinExistence type="predicted"/>
<dbReference type="AlphaFoldDB" id="A0A517L341"/>
<evidence type="ECO:0000313" key="4">
    <source>
        <dbReference type="EMBL" id="QDS70050.1"/>
    </source>
</evidence>
<dbReference type="GO" id="GO:0004022">
    <property type="term" value="F:alcohol dehydrogenase (NAD+) activity"/>
    <property type="evidence" value="ECO:0007669"/>
    <property type="project" value="TreeGrafter"/>
</dbReference>
<feature type="domain" description="Fe-containing alcohol dehydrogenase-like C-terminal" evidence="3">
    <location>
        <begin position="207"/>
        <end position="407"/>
    </location>
</feature>
<evidence type="ECO:0000256" key="1">
    <source>
        <dbReference type="ARBA" id="ARBA00023002"/>
    </source>
</evidence>
<accession>A0A517L341</accession>
<dbReference type="Pfam" id="PF25137">
    <property type="entry name" value="ADH_Fe_C"/>
    <property type="match status" value="1"/>
</dbReference>
<dbReference type="Pfam" id="PF00465">
    <property type="entry name" value="Fe-ADH"/>
    <property type="match status" value="1"/>
</dbReference>
<dbReference type="PANTHER" id="PTHR11496">
    <property type="entry name" value="ALCOHOL DEHYDROGENASE"/>
    <property type="match status" value="1"/>
</dbReference>
<dbReference type="GO" id="GO:0046872">
    <property type="term" value="F:metal ion binding"/>
    <property type="evidence" value="ECO:0007669"/>
    <property type="project" value="InterPro"/>
</dbReference>
<protein>
    <submittedName>
        <fullName evidence="4">Uncharacterized protein</fullName>
    </submittedName>
</protein>
<dbReference type="STRING" id="50376.A0A517L341"/>
<dbReference type="GO" id="GO:0005739">
    <property type="term" value="C:mitochondrion"/>
    <property type="evidence" value="ECO:0007669"/>
    <property type="project" value="TreeGrafter"/>
</dbReference>
<evidence type="ECO:0000313" key="5">
    <source>
        <dbReference type="Proteomes" id="UP000316270"/>
    </source>
</evidence>
<reference evidence="4 5" key="1">
    <citation type="submission" date="2019-07" db="EMBL/GenBank/DDBJ databases">
        <title>Finished genome of Venturia effusa.</title>
        <authorList>
            <person name="Young C.A."/>
            <person name="Cox M.P."/>
            <person name="Ganley A.R.D."/>
            <person name="David W.J."/>
        </authorList>
    </citation>
    <scope>NUCLEOTIDE SEQUENCE [LARGE SCALE GENOMIC DNA]</scope>
    <source>
        <strain evidence="5">albino</strain>
    </source>
</reference>
<dbReference type="SUPFAM" id="SSF56796">
    <property type="entry name" value="Dehydroquinate synthase-like"/>
    <property type="match status" value="1"/>
</dbReference>
<dbReference type="Gene3D" id="1.20.1090.10">
    <property type="entry name" value="Dehydroquinate synthase-like - alpha domain"/>
    <property type="match status" value="1"/>
</dbReference>
<keyword evidence="1" id="KW-0560">Oxidoreductase</keyword>
<dbReference type="Gene3D" id="3.40.50.1970">
    <property type="match status" value="1"/>
</dbReference>
<gene>
    <name evidence="4" type="ORF">FKW77_004149</name>
</gene>
<feature type="domain" description="Alcohol dehydrogenase iron-type/glycerol dehydrogenase GldA" evidence="2">
    <location>
        <begin position="36"/>
        <end position="193"/>
    </location>
</feature>
<dbReference type="EMBL" id="CP042188">
    <property type="protein sequence ID" value="QDS70050.1"/>
    <property type="molecule type" value="Genomic_DNA"/>
</dbReference>
<dbReference type="OrthoDB" id="339764at2759"/>
<dbReference type="PANTHER" id="PTHR11496:SF107">
    <property type="entry name" value="ALCOHOL DEHYDROGENASE, PUTATIVE (AFU_ORTHOLOGUE AFUA_1G06800)-RELATED"/>
    <property type="match status" value="1"/>
</dbReference>
<evidence type="ECO:0000259" key="2">
    <source>
        <dbReference type="Pfam" id="PF00465"/>
    </source>
</evidence>
<name>A0A517L341_9PEZI</name>
<dbReference type="InterPro" id="IPR056798">
    <property type="entry name" value="ADH_Fe_C"/>
</dbReference>
<dbReference type="InterPro" id="IPR039697">
    <property type="entry name" value="Alcohol_dehydrogenase_Fe"/>
</dbReference>